<reference evidence="2 3" key="1">
    <citation type="submission" date="2019-01" db="EMBL/GenBank/DDBJ databases">
        <authorList>
            <consortium name="Pathogen Informatics"/>
        </authorList>
    </citation>
    <scope>NUCLEOTIDE SEQUENCE [LARGE SCALE GENOMIC DNA]</scope>
    <source>
        <strain evidence="2 3">NCTC10118</strain>
    </source>
</reference>
<keyword evidence="1" id="KW-0812">Transmembrane</keyword>
<dbReference type="EMBL" id="LR214972">
    <property type="protein sequence ID" value="VEU63428.1"/>
    <property type="molecule type" value="Genomic_DNA"/>
</dbReference>
<sequence length="283" mass="33998">MHTGLVRGLGIISFLPKSQWKNISDSYLFFFLLKYDYSNIFLISLAALITLLIFILFMKKYLEVKKYKLPFFHIYNILNSNTINYFIENKIKLKQQYFDNLKLVLKTYDEFKFQRYSKKITHYSKFDNSLVIIIALFLNPLILVFGILQINSDYYITHLIVTVYLVLLLAIASLLNIKINVNKYHIENIHYKEAIDEWEKFNYQLSDNSNFINIYNEKLSKTYNNQKIYFKDSGNRIIKIRLSLQNKNYNNNIFKDQTQWEYFNKVLPWDLISTKKEAIKHET</sequence>
<evidence type="ECO:0000256" key="1">
    <source>
        <dbReference type="SAM" id="Phobius"/>
    </source>
</evidence>
<protein>
    <submittedName>
        <fullName evidence="2">Uncharacterized protein</fullName>
    </submittedName>
</protein>
<feature type="transmembrane region" description="Helical" evidence="1">
    <location>
        <begin position="128"/>
        <end position="148"/>
    </location>
</feature>
<evidence type="ECO:0000313" key="2">
    <source>
        <dbReference type="EMBL" id="VEU63428.1"/>
    </source>
</evidence>
<dbReference type="Proteomes" id="UP000289952">
    <property type="component" value="Chromosome"/>
</dbReference>
<name>A0A449AEL3_9BACT</name>
<dbReference type="AlphaFoldDB" id="A0A449AEL3"/>
<evidence type="ECO:0000313" key="3">
    <source>
        <dbReference type="Proteomes" id="UP000289952"/>
    </source>
</evidence>
<feature type="transmembrane region" description="Helical" evidence="1">
    <location>
        <begin position="37"/>
        <end position="58"/>
    </location>
</feature>
<keyword evidence="1" id="KW-1133">Transmembrane helix</keyword>
<gene>
    <name evidence="2" type="ORF">NCTC10118_00461</name>
</gene>
<feature type="transmembrane region" description="Helical" evidence="1">
    <location>
        <begin position="154"/>
        <end position="175"/>
    </location>
</feature>
<accession>A0A449AEL3</accession>
<keyword evidence="1" id="KW-0472">Membrane</keyword>
<proteinExistence type="predicted"/>
<organism evidence="2 3">
    <name type="scientific">Mycoplasmopsis bovirhinis</name>
    <dbReference type="NCBI Taxonomy" id="29553"/>
    <lineage>
        <taxon>Bacteria</taxon>
        <taxon>Bacillati</taxon>
        <taxon>Mycoplasmatota</taxon>
        <taxon>Mycoplasmoidales</taxon>
        <taxon>Metamycoplasmataceae</taxon>
        <taxon>Mycoplasmopsis</taxon>
    </lineage>
</organism>
<keyword evidence="3" id="KW-1185">Reference proteome</keyword>